<feature type="transmembrane region" description="Helical" evidence="1">
    <location>
        <begin position="218"/>
        <end position="236"/>
    </location>
</feature>
<proteinExistence type="predicted"/>
<feature type="transmembrane region" description="Helical" evidence="1">
    <location>
        <begin position="243"/>
        <end position="260"/>
    </location>
</feature>
<dbReference type="EMBL" id="LAZR01043212">
    <property type="protein sequence ID" value="KKL07622.1"/>
    <property type="molecule type" value="Genomic_DNA"/>
</dbReference>
<feature type="transmembrane region" description="Helical" evidence="1">
    <location>
        <begin position="266"/>
        <end position="296"/>
    </location>
</feature>
<accession>A0A0F9B1G9</accession>
<evidence type="ECO:0000256" key="1">
    <source>
        <dbReference type="SAM" id="Phobius"/>
    </source>
</evidence>
<evidence type="ECO:0000313" key="2">
    <source>
        <dbReference type="EMBL" id="KKL07622.1"/>
    </source>
</evidence>
<name>A0A0F9B1G9_9ZZZZ</name>
<protein>
    <submittedName>
        <fullName evidence="2">Uncharacterized protein</fullName>
    </submittedName>
</protein>
<organism evidence="2">
    <name type="scientific">marine sediment metagenome</name>
    <dbReference type="NCBI Taxonomy" id="412755"/>
    <lineage>
        <taxon>unclassified sequences</taxon>
        <taxon>metagenomes</taxon>
        <taxon>ecological metagenomes</taxon>
    </lineage>
</organism>
<comment type="caution">
    <text evidence="2">The sequence shown here is derived from an EMBL/GenBank/DDBJ whole genome shotgun (WGS) entry which is preliminary data.</text>
</comment>
<sequence length="470" mass="56066">IFILFLFIITIFGYFFLFMINKRREKNVLKKPNLILEQFLISFGIGIAVYISYSYILNLFSLFNFFTAYISIIFFDVGFIVYYIIKRNKRIKPLKSYSFNVKAFFFNRKRILSVIIVSIILILSIILYWEIITESTGLLSRDPYFWLENIYYLIENGSVTLKKLGYGYPSGFAIITSGFVLIWQDYLAIYFFIKIASLFYFILYIIISFVILNRIFKNKGLVFFSLLLLYLSNHFLSRNILNISSSFASILVLISFILIVNDYPLYLQGFFISALFLINPLSFLLYLVILSAYILYKIFSRIRDRKLIYKELLSIFYLMIIAIIILIPYFINYPEEILDLFGWYEKIVNDIRFQNQFNFDSMDLENKFLLSVPFLDFFKIFRDQQFFIRFLNLTTHTIGLFFIATILGLFLSFPTKRKKLIIFSFSIIFILVCNFLPYFYSDLYFLDTFKYRTLEIFALPITIMAAFFFE</sequence>
<feature type="transmembrane region" description="Helical" evidence="1">
    <location>
        <begin position="386"/>
        <end position="413"/>
    </location>
</feature>
<feature type="transmembrane region" description="Helical" evidence="1">
    <location>
        <begin position="111"/>
        <end position="129"/>
    </location>
</feature>
<feature type="transmembrane region" description="Helical" evidence="1">
    <location>
        <begin position="6"/>
        <end position="22"/>
    </location>
</feature>
<keyword evidence="1" id="KW-0812">Transmembrane</keyword>
<feature type="transmembrane region" description="Helical" evidence="1">
    <location>
        <begin position="190"/>
        <end position="212"/>
    </location>
</feature>
<feature type="transmembrane region" description="Helical" evidence="1">
    <location>
        <begin position="308"/>
        <end position="331"/>
    </location>
</feature>
<gene>
    <name evidence="2" type="ORF">LCGC14_2584170</name>
</gene>
<feature type="non-terminal residue" evidence="2">
    <location>
        <position position="470"/>
    </location>
</feature>
<keyword evidence="1" id="KW-0472">Membrane</keyword>
<reference evidence="2" key="1">
    <citation type="journal article" date="2015" name="Nature">
        <title>Complex archaea that bridge the gap between prokaryotes and eukaryotes.</title>
        <authorList>
            <person name="Spang A."/>
            <person name="Saw J.H."/>
            <person name="Jorgensen S.L."/>
            <person name="Zaremba-Niedzwiedzka K."/>
            <person name="Martijn J."/>
            <person name="Lind A.E."/>
            <person name="van Eijk R."/>
            <person name="Schleper C."/>
            <person name="Guy L."/>
            <person name="Ettema T.J."/>
        </authorList>
    </citation>
    <scope>NUCLEOTIDE SEQUENCE</scope>
</reference>
<feature type="transmembrane region" description="Helical" evidence="1">
    <location>
        <begin position="451"/>
        <end position="469"/>
    </location>
</feature>
<keyword evidence="1" id="KW-1133">Transmembrane helix</keyword>
<dbReference type="AlphaFoldDB" id="A0A0F9B1G9"/>
<feature type="transmembrane region" description="Helical" evidence="1">
    <location>
        <begin position="34"/>
        <end position="56"/>
    </location>
</feature>
<feature type="transmembrane region" description="Helical" evidence="1">
    <location>
        <begin position="166"/>
        <end position="183"/>
    </location>
</feature>
<feature type="transmembrane region" description="Helical" evidence="1">
    <location>
        <begin position="62"/>
        <end position="85"/>
    </location>
</feature>
<feature type="transmembrane region" description="Helical" evidence="1">
    <location>
        <begin position="420"/>
        <end position="439"/>
    </location>
</feature>
<feature type="non-terminal residue" evidence="2">
    <location>
        <position position="1"/>
    </location>
</feature>